<evidence type="ECO:0000313" key="2">
    <source>
        <dbReference type="Proteomes" id="UP001186974"/>
    </source>
</evidence>
<gene>
    <name evidence="1" type="ORF">LTS18_010952</name>
</gene>
<name>A0ACC3DKI0_9PEZI</name>
<keyword evidence="2" id="KW-1185">Reference proteome</keyword>
<sequence>MPDALSKTAPIWCAVLNRALFPEREDAGRLHVPRQCVSFSEHSQMEQRLEGWVGELRGMGLDLGELRRRVGGKPIRPLWVTPESGLPTEPPDLHGFWPLVLCTASRCVVGGQELDTGYVQGAGDDSEGWAQGLTSRVWWRHKDLLMNTPEPELPELIAGLVVEDKFVSAGRSVALIKPATWLCVGPASAAEEADEQRFDGVIHCTEKADERLEKKYKARYLHLACTDGKVGSRDLRRELPKLDDYFQNNRPFKNLLVCCPTGKDISVGVALAALCLYANDDRSWSTHRNTFIDKNFIRQKLGWITAASSDANPSRATLQSVNAYLMSGSSPRSTLFSGSSDGTKTPQTQLSSRTQSRTYTKLMQSLGQKKSLEIFGEPESAVRNTFSSSSSGTGPSPQLPDSRQALNVIEGAGPEQTDGHDSALEPSSFTKEQECTVPA</sequence>
<reference evidence="1" key="1">
    <citation type="submission" date="2024-09" db="EMBL/GenBank/DDBJ databases">
        <title>Black Yeasts Isolated from many extreme environments.</title>
        <authorList>
            <person name="Coleine C."/>
            <person name="Stajich J.E."/>
            <person name="Selbmann L."/>
        </authorList>
    </citation>
    <scope>NUCLEOTIDE SEQUENCE</scope>
    <source>
        <strain evidence="1">CCFEE 5737</strain>
    </source>
</reference>
<feature type="non-terminal residue" evidence="1">
    <location>
        <position position="439"/>
    </location>
</feature>
<dbReference type="EMBL" id="JAWDJW010003109">
    <property type="protein sequence ID" value="KAK3077196.1"/>
    <property type="molecule type" value="Genomic_DNA"/>
</dbReference>
<accession>A0ACC3DKI0</accession>
<evidence type="ECO:0000313" key="1">
    <source>
        <dbReference type="EMBL" id="KAK3077196.1"/>
    </source>
</evidence>
<proteinExistence type="predicted"/>
<comment type="caution">
    <text evidence="1">The sequence shown here is derived from an EMBL/GenBank/DDBJ whole genome shotgun (WGS) entry which is preliminary data.</text>
</comment>
<dbReference type="Proteomes" id="UP001186974">
    <property type="component" value="Unassembled WGS sequence"/>
</dbReference>
<protein>
    <submittedName>
        <fullName evidence="1">Uncharacterized protein</fullName>
    </submittedName>
</protein>
<organism evidence="1 2">
    <name type="scientific">Coniosporium uncinatum</name>
    <dbReference type="NCBI Taxonomy" id="93489"/>
    <lineage>
        <taxon>Eukaryota</taxon>
        <taxon>Fungi</taxon>
        <taxon>Dikarya</taxon>
        <taxon>Ascomycota</taxon>
        <taxon>Pezizomycotina</taxon>
        <taxon>Dothideomycetes</taxon>
        <taxon>Dothideomycetes incertae sedis</taxon>
        <taxon>Coniosporium</taxon>
    </lineage>
</organism>